<feature type="signal peptide" evidence="2">
    <location>
        <begin position="1"/>
        <end position="27"/>
    </location>
</feature>
<evidence type="ECO:0000256" key="2">
    <source>
        <dbReference type="SAM" id="SignalP"/>
    </source>
</evidence>
<feature type="chain" id="PRO_5003525423" evidence="2">
    <location>
        <begin position="28"/>
        <end position="279"/>
    </location>
</feature>
<dbReference type="AlphaFoldDB" id="G9PFA5"/>
<dbReference type="RefSeq" id="WP_005986012.1">
    <property type="nucleotide sequence ID" value="NZ_JH470338.1"/>
</dbReference>
<dbReference type="Proteomes" id="UP000003822">
    <property type="component" value="Unassembled WGS sequence"/>
</dbReference>
<dbReference type="EMBL" id="ACRN01000004">
    <property type="protein sequence ID" value="EHM88716.1"/>
    <property type="molecule type" value="Genomic_DNA"/>
</dbReference>
<gene>
    <name evidence="3" type="ORF">HMPREF0045_00929</name>
</gene>
<evidence type="ECO:0000256" key="1">
    <source>
        <dbReference type="SAM" id="Phobius"/>
    </source>
</evidence>
<dbReference type="STRING" id="435830.HMPREF0045_00929"/>
<keyword evidence="1" id="KW-0812">Transmembrane</keyword>
<comment type="caution">
    <text evidence="3">The sequence shown here is derived from an EMBL/GenBank/DDBJ whole genome shotgun (WGS) entry which is preliminary data.</text>
</comment>
<dbReference type="HOGENOM" id="CLU_996162_0_0_11"/>
<accession>G9PFA5</accession>
<keyword evidence="2" id="KW-0732">Signal</keyword>
<proteinExistence type="predicted"/>
<name>G9PFA5_9ACTO</name>
<reference evidence="3 4" key="1">
    <citation type="submission" date="2011-10" db="EMBL/GenBank/DDBJ databases">
        <title>The Genome Sequence of Actinomyces graevenitzii C83.</title>
        <authorList>
            <consortium name="The Broad Institute Genome Sequencing Platform"/>
            <consortium name="The Broad Institute Genome Sequencing Center for Infectious Disease"/>
            <person name="Earl A."/>
            <person name="Ward D."/>
            <person name="Feldgarden M."/>
            <person name="Gevers D."/>
            <person name="Sibley C.D."/>
            <person name="Field T.R."/>
            <person name="Grinwis M."/>
            <person name="Eshaghurshan C.S."/>
            <person name="Surette M.G."/>
            <person name="Young S.K."/>
            <person name="Zeng Q."/>
            <person name="Gargeya S."/>
            <person name="Fitzgerald M."/>
            <person name="Haas B."/>
            <person name="Abouelleil A."/>
            <person name="Alvarado L."/>
            <person name="Arachchi H.M."/>
            <person name="Berlin A."/>
            <person name="Brown A."/>
            <person name="Chapman S.B."/>
            <person name="Chen Z."/>
            <person name="Dunbar C."/>
            <person name="Freedman E."/>
            <person name="Gearin G."/>
            <person name="Goldberg J."/>
            <person name="Griggs A."/>
            <person name="Gujja S."/>
            <person name="Heiman D."/>
            <person name="Howarth C."/>
            <person name="Larson L."/>
            <person name="Lui A."/>
            <person name="MacDonald P.J.P."/>
            <person name="Montmayeur A."/>
            <person name="Murphy C."/>
            <person name="Neiman D."/>
            <person name="Pearson M."/>
            <person name="Priest M."/>
            <person name="Roberts A."/>
            <person name="Saif S."/>
            <person name="Shea T."/>
            <person name="Shenoy N."/>
            <person name="Sisk P."/>
            <person name="Stolte C."/>
            <person name="Sykes S."/>
            <person name="Wortman J."/>
            <person name="Nusbaum C."/>
            <person name="Birren B."/>
        </authorList>
    </citation>
    <scope>NUCLEOTIDE SEQUENCE [LARGE SCALE GENOMIC DNA]</scope>
    <source>
        <strain evidence="3 4">C83</strain>
    </source>
</reference>
<organism evidence="3 4">
    <name type="scientific">Actinomyces graevenitzii C83</name>
    <dbReference type="NCBI Taxonomy" id="435830"/>
    <lineage>
        <taxon>Bacteria</taxon>
        <taxon>Bacillati</taxon>
        <taxon>Actinomycetota</taxon>
        <taxon>Actinomycetes</taxon>
        <taxon>Actinomycetales</taxon>
        <taxon>Actinomycetaceae</taxon>
        <taxon>Actinomyces</taxon>
    </lineage>
</organism>
<dbReference type="PATRIC" id="fig|435830.3.peg.902"/>
<protein>
    <submittedName>
        <fullName evidence="3">Uncharacterized protein</fullName>
    </submittedName>
</protein>
<keyword evidence="4" id="KW-1185">Reference proteome</keyword>
<keyword evidence="1" id="KW-1133">Transmembrane helix</keyword>
<keyword evidence="1" id="KW-0472">Membrane</keyword>
<feature type="transmembrane region" description="Helical" evidence="1">
    <location>
        <begin position="234"/>
        <end position="257"/>
    </location>
</feature>
<sequence length="279" mass="30161">MMRRILNALMALSLLGTCAALMPATSAADTELSVAYVYKLFPDGYTLEGVQVIGSGVTKENCTKTNATSLFQVEYGQEQDQTFCTITREILPSDSQAIKLTPLGDNKYSLSFKSLDVQYLETAKKYFPDYTLTTKYVTLSLPQGSSLDTKTYDYTRPILNNTFIEYDWATSTPNVEVSGSVKLDATAATYFRVYGGDSPTPTPSASSYATTESATPTLTTSAVQSTSSTKDNTVMYVLIAVVAIGVIAAVLCVVLIARKNKAAKAVMPPPGYPNYPPRV</sequence>
<evidence type="ECO:0000313" key="3">
    <source>
        <dbReference type="EMBL" id="EHM88716.1"/>
    </source>
</evidence>
<evidence type="ECO:0000313" key="4">
    <source>
        <dbReference type="Proteomes" id="UP000003822"/>
    </source>
</evidence>